<dbReference type="Gene3D" id="3.40.190.10">
    <property type="entry name" value="Periplasmic binding protein-like II"/>
    <property type="match status" value="2"/>
</dbReference>
<protein>
    <submittedName>
        <fullName evidence="3">ABC transporter substrate-binding protein</fullName>
    </submittedName>
</protein>
<feature type="domain" description="Solute-binding protein family 3/N-terminal" evidence="2">
    <location>
        <begin position="32"/>
        <end position="256"/>
    </location>
</feature>
<evidence type="ECO:0000259" key="2">
    <source>
        <dbReference type="SMART" id="SM00062"/>
    </source>
</evidence>
<gene>
    <name evidence="3" type="ORF">NJU99_14650</name>
</gene>
<keyword evidence="4" id="KW-1185">Reference proteome</keyword>
<dbReference type="SUPFAM" id="SSF53850">
    <property type="entry name" value="Periplasmic binding protein-like II"/>
    <property type="match status" value="1"/>
</dbReference>
<dbReference type="EMBL" id="CP100595">
    <property type="protein sequence ID" value="UTJ06463.1"/>
    <property type="molecule type" value="Genomic_DNA"/>
</dbReference>
<dbReference type="SMART" id="SM00062">
    <property type="entry name" value="PBPb"/>
    <property type="match status" value="1"/>
</dbReference>
<keyword evidence="1" id="KW-0732">Signal</keyword>
<dbReference type="RefSeq" id="WP_254576642.1">
    <property type="nucleotide sequence ID" value="NZ_CP100595.1"/>
</dbReference>
<dbReference type="InterPro" id="IPR001638">
    <property type="entry name" value="Solute-binding_3/MltF_N"/>
</dbReference>
<reference evidence="3" key="1">
    <citation type="submission" date="2022-07" db="EMBL/GenBank/DDBJ databases">
        <title>Arcobacter roscoffensis sp. nov., a marine bacterium isolated from coastal seawater collected from Roscoff, France.</title>
        <authorList>
            <person name="Pascual J."/>
            <person name="Lepeaux C."/>
            <person name="Methner A."/>
            <person name="Overmann J."/>
        </authorList>
    </citation>
    <scope>NUCLEOTIDE SEQUENCE</scope>
    <source>
        <strain evidence="3">ARW1-2F2</strain>
    </source>
</reference>
<dbReference type="Pfam" id="PF00497">
    <property type="entry name" value="SBP_bac_3"/>
    <property type="match status" value="1"/>
</dbReference>
<dbReference type="PANTHER" id="PTHR35936">
    <property type="entry name" value="MEMBRANE-BOUND LYTIC MUREIN TRANSGLYCOSYLASE F"/>
    <property type="match status" value="1"/>
</dbReference>
<organism evidence="3 4">
    <name type="scientific">Arcobacter roscoffensis</name>
    <dbReference type="NCBI Taxonomy" id="2961520"/>
    <lineage>
        <taxon>Bacteria</taxon>
        <taxon>Pseudomonadati</taxon>
        <taxon>Campylobacterota</taxon>
        <taxon>Epsilonproteobacteria</taxon>
        <taxon>Campylobacterales</taxon>
        <taxon>Arcobacteraceae</taxon>
        <taxon>Arcobacter</taxon>
    </lineage>
</organism>
<dbReference type="Proteomes" id="UP001060012">
    <property type="component" value="Chromosome"/>
</dbReference>
<dbReference type="PANTHER" id="PTHR35936:SF17">
    <property type="entry name" value="ARGININE-BINDING EXTRACELLULAR PROTEIN ARTP"/>
    <property type="match status" value="1"/>
</dbReference>
<accession>A0ABY5E5P5</accession>
<evidence type="ECO:0000313" key="4">
    <source>
        <dbReference type="Proteomes" id="UP001060012"/>
    </source>
</evidence>
<proteinExistence type="predicted"/>
<sequence>MGLKRGLCILLFCVIGLFAQESKLDVIKKSNELKVCIWPEYYGISYLDSRTQKLVGIDSDLAKELAKDLNVKLKYVQSSFATLIKDVTNDKCDIAMFAIGNTESRRAKMRFTTPHLSSDIYAITTKTNKRVSSWDDIDKKGIVVAVAKGTYHEPVMKKKLKNADLLVLNSFKARQQEVKAGRADVFMTDYPFGKRMIAQTNWARLITPDSTYHKTPYAWAMAYGNDKFYQRVEQFISDIKKDGRLLDLAKKNGLGPIAKLQ</sequence>
<evidence type="ECO:0000313" key="3">
    <source>
        <dbReference type="EMBL" id="UTJ06463.1"/>
    </source>
</evidence>
<name>A0ABY5E5P5_9BACT</name>
<dbReference type="CDD" id="cd13530">
    <property type="entry name" value="PBP2_peptides_like"/>
    <property type="match status" value="1"/>
</dbReference>
<evidence type="ECO:0000256" key="1">
    <source>
        <dbReference type="ARBA" id="ARBA00022729"/>
    </source>
</evidence>